<dbReference type="PANTHER" id="PTHR33065:SF93">
    <property type="entry name" value="DUF6598 DOMAIN-CONTAINING PROTEIN"/>
    <property type="match status" value="1"/>
</dbReference>
<evidence type="ECO:0000313" key="2">
    <source>
        <dbReference type="EMBL" id="GJM94325.1"/>
    </source>
</evidence>
<name>A0AAV5C8B6_ELECO</name>
<accession>A0AAV5C8B6</accession>
<dbReference type="Pfam" id="PF20241">
    <property type="entry name" value="DUF6598"/>
    <property type="match status" value="1"/>
</dbReference>
<dbReference type="Proteomes" id="UP001054889">
    <property type="component" value="Unassembled WGS sequence"/>
</dbReference>
<organism evidence="2 3">
    <name type="scientific">Eleusine coracana subsp. coracana</name>
    <dbReference type="NCBI Taxonomy" id="191504"/>
    <lineage>
        <taxon>Eukaryota</taxon>
        <taxon>Viridiplantae</taxon>
        <taxon>Streptophyta</taxon>
        <taxon>Embryophyta</taxon>
        <taxon>Tracheophyta</taxon>
        <taxon>Spermatophyta</taxon>
        <taxon>Magnoliopsida</taxon>
        <taxon>Liliopsida</taxon>
        <taxon>Poales</taxon>
        <taxon>Poaceae</taxon>
        <taxon>PACMAD clade</taxon>
        <taxon>Chloridoideae</taxon>
        <taxon>Cynodonteae</taxon>
        <taxon>Eleusininae</taxon>
        <taxon>Eleusine</taxon>
    </lineage>
</organism>
<dbReference type="InterPro" id="IPR046533">
    <property type="entry name" value="DUF6598"/>
</dbReference>
<evidence type="ECO:0000259" key="1">
    <source>
        <dbReference type="Pfam" id="PF20241"/>
    </source>
</evidence>
<comment type="caution">
    <text evidence="2">The sequence shown here is derived from an EMBL/GenBank/DDBJ whole genome shotgun (WGS) entry which is preliminary data.</text>
</comment>
<evidence type="ECO:0000313" key="3">
    <source>
        <dbReference type="Proteomes" id="UP001054889"/>
    </source>
</evidence>
<proteinExistence type="predicted"/>
<reference evidence="2" key="1">
    <citation type="journal article" date="2018" name="DNA Res.">
        <title>Multiple hybrid de novo genome assembly of finger millet, an orphan allotetraploid crop.</title>
        <authorList>
            <person name="Hatakeyama M."/>
            <person name="Aluri S."/>
            <person name="Balachadran M.T."/>
            <person name="Sivarajan S.R."/>
            <person name="Patrignani A."/>
            <person name="Gruter S."/>
            <person name="Poveda L."/>
            <person name="Shimizu-Inatsugi R."/>
            <person name="Baeten J."/>
            <person name="Francoijs K.J."/>
            <person name="Nataraja K.N."/>
            <person name="Reddy Y.A.N."/>
            <person name="Phadnis S."/>
            <person name="Ravikumar R.L."/>
            <person name="Schlapbach R."/>
            <person name="Sreeman S.M."/>
            <person name="Shimizu K.K."/>
        </authorList>
    </citation>
    <scope>NUCLEOTIDE SEQUENCE</scope>
</reference>
<dbReference type="AlphaFoldDB" id="A0AAV5C8B6"/>
<keyword evidence="3" id="KW-1185">Reference proteome</keyword>
<protein>
    <recommendedName>
        <fullName evidence="1">DUF6598 domain-containing protein</fullName>
    </recommendedName>
</protein>
<feature type="domain" description="DUF6598" evidence="1">
    <location>
        <begin position="30"/>
        <end position="211"/>
    </location>
</feature>
<dbReference type="PANTHER" id="PTHR33065">
    <property type="entry name" value="OS07G0486400 PROTEIN"/>
    <property type="match status" value="1"/>
</dbReference>
<reference evidence="2" key="2">
    <citation type="submission" date="2021-12" db="EMBL/GenBank/DDBJ databases">
        <title>Resequencing data analysis of finger millet.</title>
        <authorList>
            <person name="Hatakeyama M."/>
            <person name="Aluri S."/>
            <person name="Balachadran M.T."/>
            <person name="Sivarajan S.R."/>
            <person name="Poveda L."/>
            <person name="Shimizu-Inatsugi R."/>
            <person name="Schlapbach R."/>
            <person name="Sreeman S.M."/>
            <person name="Shimizu K.K."/>
        </authorList>
    </citation>
    <scope>NUCLEOTIDE SEQUENCE</scope>
</reference>
<gene>
    <name evidence="2" type="primary">ga10963</name>
    <name evidence="2" type="ORF">PR202_ga10963</name>
</gene>
<dbReference type="EMBL" id="BQKI01000005">
    <property type="protein sequence ID" value="GJM94325.1"/>
    <property type="molecule type" value="Genomic_DNA"/>
</dbReference>
<sequence length="218" mass="24008">MPVSASAYYNSMTYNLMTIASFIFGSSFHDESLVLTGPKRGLALVSNDYIETDLKIKDDQGQVRELCKGILTIRGIARRSLKKCEVESRSLATRLSTVDVTYGVLTKAVEGTIAIEVIQGDFDGRITACTTSIPNELVLYDRELYGDDGDGKGVMQLMRPVVCVSLNDMLVVAAKTRDGKSECTIRFTPIVNNSSENDEVRVGSTKMRVKVSWSIMKL</sequence>